<proteinExistence type="predicted"/>
<evidence type="ECO:0000313" key="1">
    <source>
        <dbReference type="EMBL" id="OOR07921.1"/>
    </source>
</evidence>
<organism evidence="1 2">
    <name type="scientific">Bacillus mycoides</name>
    <dbReference type="NCBI Taxonomy" id="1405"/>
    <lineage>
        <taxon>Bacteria</taxon>
        <taxon>Bacillati</taxon>
        <taxon>Bacillota</taxon>
        <taxon>Bacilli</taxon>
        <taxon>Bacillales</taxon>
        <taxon>Bacillaceae</taxon>
        <taxon>Bacillus</taxon>
        <taxon>Bacillus cereus group</taxon>
    </lineage>
</organism>
<dbReference type="Proteomes" id="UP000190696">
    <property type="component" value="Unassembled WGS sequence"/>
</dbReference>
<sequence length="124" mass="14443">MSDINKIAGENIRIFIESRELKNSWVMEMAGIDENAFYDMLSGKGKIDVQVTKLSQFFEIDDPMYFYKTDFDYAKPKNILNRKDRKEAFLKQVTVGENSKELNEGLEVFLDFVELIDVLKAVQE</sequence>
<protein>
    <submittedName>
        <fullName evidence="1">Uncharacterized protein</fullName>
    </submittedName>
</protein>
<comment type="caution">
    <text evidence="1">The sequence shown here is derived from an EMBL/GenBank/DDBJ whole genome shotgun (WGS) entry which is preliminary data.</text>
</comment>
<dbReference type="EMBL" id="MUAI01000002">
    <property type="protein sequence ID" value="OOR07921.1"/>
    <property type="molecule type" value="Genomic_DNA"/>
</dbReference>
<gene>
    <name evidence="1" type="ORF">BW900_05245</name>
</gene>
<reference evidence="1 2" key="1">
    <citation type="submission" date="2017-01" db="EMBL/GenBank/DDBJ databases">
        <title>Bacillus cereus isolates.</title>
        <authorList>
            <person name="Beno S.M."/>
        </authorList>
    </citation>
    <scope>NUCLEOTIDE SEQUENCE [LARGE SCALE GENOMIC DNA]</scope>
    <source>
        <strain evidence="1 2">FSL W7-1108</strain>
    </source>
</reference>
<dbReference type="AlphaFoldDB" id="A0A1S9TEA7"/>
<accession>A0A1S9TEA7</accession>
<name>A0A1S9TEA7_BACMY</name>
<evidence type="ECO:0000313" key="2">
    <source>
        <dbReference type="Proteomes" id="UP000190696"/>
    </source>
</evidence>
<dbReference type="RefSeq" id="WP_078175622.1">
    <property type="nucleotide sequence ID" value="NZ_JARLYJ010000004.1"/>
</dbReference>